<gene>
    <name evidence="2" type="ORF">LRS13_09435</name>
</gene>
<evidence type="ECO:0000313" key="3">
    <source>
        <dbReference type="Proteomes" id="UP001058860"/>
    </source>
</evidence>
<dbReference type="Proteomes" id="UP001058860">
    <property type="component" value="Chromosome"/>
</dbReference>
<dbReference type="Pfam" id="PF14452">
    <property type="entry name" value="Multi_ubiq"/>
    <property type="match status" value="1"/>
</dbReference>
<protein>
    <submittedName>
        <fullName evidence="2">Multiubiquitin domain-containing protein</fullName>
    </submittedName>
</protein>
<accession>A0ABY5PN30</accession>
<dbReference type="InterPro" id="IPR027802">
    <property type="entry name" value="Multi-ubiquitin_dom"/>
</dbReference>
<feature type="domain" description="Multi-ubiquitin" evidence="1">
    <location>
        <begin position="18"/>
        <end position="90"/>
    </location>
</feature>
<evidence type="ECO:0000259" key="1">
    <source>
        <dbReference type="Pfam" id="PF14452"/>
    </source>
</evidence>
<proteinExistence type="predicted"/>
<reference evidence="3" key="1">
    <citation type="submission" date="2021-11" db="EMBL/GenBank/DDBJ databases">
        <title>Cultivation dependent microbiological survey of springs from the worlds oldest radium mine currently devoted to the extraction of radon-saturated water.</title>
        <authorList>
            <person name="Kapinusova G."/>
            <person name="Smrhova T."/>
            <person name="Strejcek M."/>
            <person name="Suman J."/>
            <person name="Jani K."/>
            <person name="Pajer P."/>
            <person name="Uhlik O."/>
        </authorList>
    </citation>
    <scope>NUCLEOTIDE SEQUENCE [LARGE SCALE GENOMIC DNA]</scope>
    <source>
        <strain evidence="3">J379</strain>
    </source>
</reference>
<organism evidence="2 3">
    <name type="scientific">Svornostia abyssi</name>
    <dbReference type="NCBI Taxonomy" id="2898438"/>
    <lineage>
        <taxon>Bacteria</taxon>
        <taxon>Bacillati</taxon>
        <taxon>Actinomycetota</taxon>
        <taxon>Thermoleophilia</taxon>
        <taxon>Solirubrobacterales</taxon>
        <taxon>Baekduiaceae</taxon>
        <taxon>Svornostia</taxon>
    </lineage>
</organism>
<dbReference type="EMBL" id="CP088295">
    <property type="protein sequence ID" value="UUY05722.1"/>
    <property type="molecule type" value="Genomic_DNA"/>
</dbReference>
<keyword evidence="3" id="KW-1185">Reference proteome</keyword>
<evidence type="ECO:0000313" key="2">
    <source>
        <dbReference type="EMBL" id="UUY05722.1"/>
    </source>
</evidence>
<dbReference type="RefSeq" id="WP_353866167.1">
    <property type="nucleotide sequence ID" value="NZ_CP088295.1"/>
</dbReference>
<name>A0ABY5PN30_9ACTN</name>
<sequence>MEVEVQDQSQRDDKDHEVTIVVNGRKIDLNRKERLDYEEVVELSGLPTGPEILFAVTYRNGPRANPEGSMVAGGKPVKIANKMRFSVSPTNRS</sequence>